<gene>
    <name evidence="4" type="primary">pHCl</name>
    <name evidence="4" type="ORF">SO694_00017479</name>
</gene>
<dbReference type="InterPro" id="IPR018247">
    <property type="entry name" value="EF_Hand_1_Ca_BS"/>
</dbReference>
<evidence type="ECO:0000313" key="4">
    <source>
        <dbReference type="EMBL" id="KAK7242580.1"/>
    </source>
</evidence>
<protein>
    <submittedName>
        <fullName evidence="4">GABA-A receptor</fullName>
    </submittedName>
</protein>
<dbReference type="InterPro" id="IPR038050">
    <property type="entry name" value="Neuro_actylchol_rec"/>
</dbReference>
<evidence type="ECO:0000256" key="2">
    <source>
        <dbReference type="SAM" id="Phobius"/>
    </source>
</evidence>
<sequence>MTSWFFPEFRVCDPRALFFRFYYKSDVTLGFIDGMGVKVSIHNNPAEWTLKGAYAYTNSEDLWGQAWDYALLTLRFKRRSWYYVMEVFFPTIMFLLISYAGFFVARESAPARVATAVLPVLILRTRVSPASVIRASFGDRGRAFLDARLHLGRAFWIAHEKRAFDPAPPNLRLLNSVYAGRPRYSTSIFLCQLLVTAEALSTYAILHYILVQHFLIIEHGALARRRALAELSDIAAPEEIPLEPVGAMGDGDEAAADEADAEDVRLSQRFSVSKRSSRVITRDESYDPLRSAEMDTLRRIFSSCDASGDGKIDHRELQTALKWYGVFLSPEDALRNVEIFLSKNNRPIPTAARHLTLNFDDFCEFMLYYDLKYRLAVSVSPSIKNSLLYQPPSLRLDIAARILYIPACIVCTAVLYLVHFGSNPPRSDEY</sequence>
<organism evidence="4 5">
    <name type="scientific">Aureococcus anophagefferens</name>
    <name type="common">Harmful bloom alga</name>
    <dbReference type="NCBI Taxonomy" id="44056"/>
    <lineage>
        <taxon>Eukaryota</taxon>
        <taxon>Sar</taxon>
        <taxon>Stramenopiles</taxon>
        <taxon>Ochrophyta</taxon>
        <taxon>Pelagophyceae</taxon>
        <taxon>Pelagomonadales</taxon>
        <taxon>Pelagomonadaceae</taxon>
        <taxon>Aureococcus</taxon>
    </lineage>
</organism>
<dbReference type="InterPro" id="IPR002048">
    <property type="entry name" value="EF_hand_dom"/>
</dbReference>
<dbReference type="InterPro" id="IPR011992">
    <property type="entry name" value="EF-hand-dom_pair"/>
</dbReference>
<reference evidence="4 5" key="1">
    <citation type="submission" date="2024-03" db="EMBL/GenBank/DDBJ databases">
        <title>Aureococcus anophagefferens CCMP1851 and Kratosvirus quantuckense: Draft genome of a second virus-susceptible host strain in the model system.</title>
        <authorList>
            <person name="Chase E."/>
            <person name="Truchon A.R."/>
            <person name="Schepens W."/>
            <person name="Wilhelm S.W."/>
        </authorList>
    </citation>
    <scope>NUCLEOTIDE SEQUENCE [LARGE SCALE GENOMIC DNA]</scope>
    <source>
        <strain evidence="4 5">CCMP1851</strain>
    </source>
</reference>
<keyword evidence="2" id="KW-1133">Transmembrane helix</keyword>
<keyword evidence="2" id="KW-0472">Membrane</keyword>
<feature type="domain" description="EF-hand" evidence="3">
    <location>
        <begin position="292"/>
        <end position="327"/>
    </location>
</feature>
<dbReference type="SUPFAM" id="SSF47473">
    <property type="entry name" value="EF-hand"/>
    <property type="match status" value="1"/>
</dbReference>
<feature type="transmembrane region" description="Helical" evidence="2">
    <location>
        <begin position="81"/>
        <end position="103"/>
    </location>
</feature>
<dbReference type="PROSITE" id="PS00018">
    <property type="entry name" value="EF_HAND_1"/>
    <property type="match status" value="1"/>
</dbReference>
<dbReference type="PROSITE" id="PS50222">
    <property type="entry name" value="EF_HAND_2"/>
    <property type="match status" value="1"/>
</dbReference>
<proteinExistence type="predicted"/>
<accession>A0ABR1G2P0</accession>
<keyword evidence="5" id="KW-1185">Reference proteome</keyword>
<evidence type="ECO:0000256" key="1">
    <source>
        <dbReference type="ARBA" id="ARBA00022837"/>
    </source>
</evidence>
<evidence type="ECO:0000259" key="3">
    <source>
        <dbReference type="PROSITE" id="PS50222"/>
    </source>
</evidence>
<dbReference type="Gene3D" id="1.10.238.10">
    <property type="entry name" value="EF-hand"/>
    <property type="match status" value="1"/>
</dbReference>
<feature type="transmembrane region" description="Helical" evidence="2">
    <location>
        <begin position="402"/>
        <end position="421"/>
    </location>
</feature>
<dbReference type="EMBL" id="JBBJCI010000142">
    <property type="protein sequence ID" value="KAK7242580.1"/>
    <property type="molecule type" value="Genomic_DNA"/>
</dbReference>
<name>A0ABR1G2P0_AURAN</name>
<keyword evidence="1" id="KW-0106">Calcium</keyword>
<keyword evidence="2" id="KW-0812">Transmembrane</keyword>
<keyword evidence="4" id="KW-0675">Receptor</keyword>
<dbReference type="Gene3D" id="1.20.58.390">
    <property type="entry name" value="Neurotransmitter-gated ion-channel transmembrane domain"/>
    <property type="match status" value="1"/>
</dbReference>
<dbReference type="Proteomes" id="UP001363151">
    <property type="component" value="Unassembled WGS sequence"/>
</dbReference>
<comment type="caution">
    <text evidence="4">The sequence shown here is derived from an EMBL/GenBank/DDBJ whole genome shotgun (WGS) entry which is preliminary data.</text>
</comment>
<evidence type="ECO:0000313" key="5">
    <source>
        <dbReference type="Proteomes" id="UP001363151"/>
    </source>
</evidence>